<dbReference type="Proteomes" id="UP000887127">
    <property type="component" value="Unassembled WGS sequence"/>
</dbReference>
<dbReference type="GeneID" id="96911911"/>
<organism evidence="1 2">
    <name type="scientific">Marinilactibacillus psychrotolerans</name>
    <dbReference type="NCBI Taxonomy" id="191770"/>
    <lineage>
        <taxon>Bacteria</taxon>
        <taxon>Bacillati</taxon>
        <taxon>Bacillota</taxon>
        <taxon>Bacilli</taxon>
        <taxon>Lactobacillales</taxon>
        <taxon>Carnobacteriaceae</taxon>
        <taxon>Marinilactibacillus</taxon>
    </lineage>
</organism>
<reference evidence="1" key="1">
    <citation type="submission" date="2019-08" db="EMBL/GenBank/DDBJ databases">
        <title>Marinilactibacillus psychrotolerans M13-2T whole genome sequencing project.</title>
        <authorList>
            <person name="Ishikawa M."/>
            <person name="Suzuki T."/>
            <person name="Matsutani M."/>
        </authorList>
    </citation>
    <scope>NUCLEOTIDE SEQUENCE</scope>
    <source>
        <strain evidence="1">M13-2T</strain>
    </source>
</reference>
<evidence type="ECO:0000313" key="2">
    <source>
        <dbReference type="Proteomes" id="UP000887127"/>
    </source>
</evidence>
<evidence type="ECO:0000313" key="1">
    <source>
        <dbReference type="EMBL" id="GEQ35515.1"/>
    </source>
</evidence>
<dbReference type="EMBL" id="BKBI01000006">
    <property type="protein sequence ID" value="GEQ35515.1"/>
    <property type="molecule type" value="Genomic_DNA"/>
</dbReference>
<name>A0AAV3WQB5_9LACT</name>
<comment type="caution">
    <text evidence="1">The sequence shown here is derived from an EMBL/GenBank/DDBJ whole genome shotgun (WGS) entry which is preliminary data.</text>
</comment>
<protein>
    <recommendedName>
        <fullName evidence="3">Transposase</fullName>
    </recommendedName>
</protein>
<dbReference type="RefSeq" id="WP_091762632.1">
    <property type="nucleotide sequence ID" value="NZ_BJVX01000015.1"/>
</dbReference>
<gene>
    <name evidence="1" type="ORF">M132T_10230</name>
</gene>
<evidence type="ECO:0008006" key="3">
    <source>
        <dbReference type="Google" id="ProtNLM"/>
    </source>
</evidence>
<accession>A0AAV3WQB5</accession>
<sequence length="66" mass="7579">MEKNKQAIVPIKLQENQKDLQTATNALPQKVVAHLKRSQTELFIYEGIKPSTLRILLTEMAIHETH</sequence>
<dbReference type="AlphaFoldDB" id="A0AAV3WQB5"/>
<proteinExistence type="predicted"/>